<proteinExistence type="predicted"/>
<dbReference type="InterPro" id="IPR050229">
    <property type="entry name" value="GlpE_sulfurtransferase"/>
</dbReference>
<evidence type="ECO:0000313" key="2">
    <source>
        <dbReference type="EMBL" id="PCI23669.1"/>
    </source>
</evidence>
<comment type="caution">
    <text evidence="2">The sequence shown here is derived from an EMBL/GenBank/DDBJ whole genome shotgun (WGS) entry which is preliminary data.</text>
</comment>
<dbReference type="AlphaFoldDB" id="A0A2A4SRE6"/>
<dbReference type="EMBL" id="NVSR01000138">
    <property type="protein sequence ID" value="PCI23669.1"/>
    <property type="molecule type" value="Genomic_DNA"/>
</dbReference>
<evidence type="ECO:0000259" key="1">
    <source>
        <dbReference type="PROSITE" id="PS50206"/>
    </source>
</evidence>
<dbReference type="InterPro" id="IPR036873">
    <property type="entry name" value="Rhodanese-like_dom_sf"/>
</dbReference>
<gene>
    <name evidence="2" type="ORF">COB67_12550</name>
</gene>
<reference evidence="3" key="1">
    <citation type="submission" date="2017-08" db="EMBL/GenBank/DDBJ databases">
        <title>A dynamic microbial community with high functional redundancy inhabits the cold, oxic subseafloor aquifer.</title>
        <authorList>
            <person name="Tully B.J."/>
            <person name="Wheat C.G."/>
            <person name="Glazer B.T."/>
            <person name="Huber J.A."/>
        </authorList>
    </citation>
    <scope>NUCLEOTIDE SEQUENCE [LARGE SCALE GENOMIC DNA]</scope>
</reference>
<dbReference type="GO" id="GO:0016740">
    <property type="term" value="F:transferase activity"/>
    <property type="evidence" value="ECO:0007669"/>
    <property type="project" value="UniProtKB-KW"/>
</dbReference>
<sequence>MFSFSRLFGSSENQVSAQEAYDLLQTKGKKALILDVRTEGEYHGGMGHIGGSKLIPLQQLPQRLSKISKYKKQQILVICASGARSASAVRLLQQSGFENARNISGGMTAWLRADLPLK</sequence>
<dbReference type="PROSITE" id="PS50206">
    <property type="entry name" value="RHODANESE_3"/>
    <property type="match status" value="1"/>
</dbReference>
<dbReference type="SMART" id="SM00450">
    <property type="entry name" value="RHOD"/>
    <property type="match status" value="1"/>
</dbReference>
<keyword evidence="2" id="KW-0808">Transferase</keyword>
<dbReference type="PANTHER" id="PTHR43031">
    <property type="entry name" value="FAD-DEPENDENT OXIDOREDUCTASE"/>
    <property type="match status" value="1"/>
</dbReference>
<dbReference type="SUPFAM" id="SSF52821">
    <property type="entry name" value="Rhodanese/Cell cycle control phosphatase"/>
    <property type="match status" value="1"/>
</dbReference>
<accession>A0A2A4SRE6</accession>
<feature type="domain" description="Rhodanese" evidence="1">
    <location>
        <begin position="27"/>
        <end position="118"/>
    </location>
</feature>
<dbReference type="InterPro" id="IPR001763">
    <property type="entry name" value="Rhodanese-like_dom"/>
</dbReference>
<evidence type="ECO:0000313" key="3">
    <source>
        <dbReference type="Proteomes" id="UP000218113"/>
    </source>
</evidence>
<dbReference type="Pfam" id="PF00581">
    <property type="entry name" value="Rhodanese"/>
    <property type="match status" value="1"/>
</dbReference>
<dbReference type="Gene3D" id="3.40.250.10">
    <property type="entry name" value="Rhodanese-like domain"/>
    <property type="match status" value="1"/>
</dbReference>
<organism evidence="2 3">
    <name type="scientific">SAR324 cluster bacterium</name>
    <dbReference type="NCBI Taxonomy" id="2024889"/>
    <lineage>
        <taxon>Bacteria</taxon>
        <taxon>Deltaproteobacteria</taxon>
        <taxon>SAR324 cluster</taxon>
    </lineage>
</organism>
<protein>
    <submittedName>
        <fullName evidence="2">Sulfurtransferase</fullName>
    </submittedName>
</protein>
<dbReference type="Proteomes" id="UP000218113">
    <property type="component" value="Unassembled WGS sequence"/>
</dbReference>
<name>A0A2A4SRE6_9DELT</name>
<dbReference type="PANTHER" id="PTHR43031:SF1">
    <property type="entry name" value="PYRIDINE NUCLEOTIDE-DISULPHIDE OXIDOREDUCTASE"/>
    <property type="match status" value="1"/>
</dbReference>
<dbReference type="CDD" id="cd00158">
    <property type="entry name" value="RHOD"/>
    <property type="match status" value="1"/>
</dbReference>